<evidence type="ECO:0000313" key="2">
    <source>
        <dbReference type="EMBL" id="OGL87093.1"/>
    </source>
</evidence>
<keyword evidence="1" id="KW-1277">Toxin-antitoxin system</keyword>
<protein>
    <recommendedName>
        <fullName evidence="4">Type II toxin-antitoxin system mRNA interferase toxin, RelE/StbE family</fullName>
    </recommendedName>
</protein>
<dbReference type="Proteomes" id="UP000176593">
    <property type="component" value="Unassembled WGS sequence"/>
</dbReference>
<dbReference type="InterPro" id="IPR035093">
    <property type="entry name" value="RelE/ParE_toxin_dom_sf"/>
</dbReference>
<evidence type="ECO:0000256" key="1">
    <source>
        <dbReference type="ARBA" id="ARBA00022649"/>
    </source>
</evidence>
<sequence length="87" mass="10281">MFINFSPRFTRSYKKLPEHLKKDFDKKIEIFIKQPSHPSLHVHKLKGSLESCHAFSLKDGYRVLFEIPAPQTINLLQVGPHKIYKEY</sequence>
<comment type="caution">
    <text evidence="2">The sequence shown here is derived from an EMBL/GenBank/DDBJ whole genome shotgun (WGS) entry which is preliminary data.</text>
</comment>
<dbReference type="InterPro" id="IPR007712">
    <property type="entry name" value="RelE/ParE_toxin"/>
</dbReference>
<dbReference type="Pfam" id="PF05016">
    <property type="entry name" value="ParE_toxin"/>
    <property type="match status" value="1"/>
</dbReference>
<dbReference type="Gene3D" id="3.30.2310.20">
    <property type="entry name" value="RelE-like"/>
    <property type="match status" value="1"/>
</dbReference>
<accession>A0A1F7V9D1</accession>
<evidence type="ECO:0000313" key="3">
    <source>
        <dbReference type="Proteomes" id="UP000176593"/>
    </source>
</evidence>
<reference evidence="2 3" key="1">
    <citation type="journal article" date="2016" name="Nat. Commun.">
        <title>Thousands of microbial genomes shed light on interconnected biogeochemical processes in an aquifer system.</title>
        <authorList>
            <person name="Anantharaman K."/>
            <person name="Brown C.T."/>
            <person name="Hug L.A."/>
            <person name="Sharon I."/>
            <person name="Castelle C.J."/>
            <person name="Probst A.J."/>
            <person name="Thomas B.C."/>
            <person name="Singh A."/>
            <person name="Wilkins M.J."/>
            <person name="Karaoz U."/>
            <person name="Brodie E.L."/>
            <person name="Williams K.H."/>
            <person name="Hubbard S.S."/>
            <person name="Banfield J.F."/>
        </authorList>
    </citation>
    <scope>NUCLEOTIDE SEQUENCE [LARGE SCALE GENOMIC DNA]</scope>
</reference>
<dbReference type="SUPFAM" id="SSF143011">
    <property type="entry name" value="RelE-like"/>
    <property type="match status" value="1"/>
</dbReference>
<organism evidence="2 3">
    <name type="scientific">Candidatus Uhrbacteria bacterium RIFCSPLOWO2_02_FULL_48_18</name>
    <dbReference type="NCBI Taxonomy" id="1802408"/>
    <lineage>
        <taxon>Bacteria</taxon>
        <taxon>Candidatus Uhriibacteriota</taxon>
    </lineage>
</organism>
<evidence type="ECO:0008006" key="4">
    <source>
        <dbReference type="Google" id="ProtNLM"/>
    </source>
</evidence>
<gene>
    <name evidence="2" type="ORF">A3I41_04085</name>
</gene>
<name>A0A1F7V9D1_9BACT</name>
<proteinExistence type="predicted"/>
<dbReference type="AlphaFoldDB" id="A0A1F7V9D1"/>
<dbReference type="NCBIfam" id="TIGR02385">
    <property type="entry name" value="RelE_StbE"/>
    <property type="match status" value="1"/>
</dbReference>
<dbReference type="EMBL" id="MGEQ01000003">
    <property type="protein sequence ID" value="OGL87093.1"/>
    <property type="molecule type" value="Genomic_DNA"/>
</dbReference>